<dbReference type="RefSeq" id="WP_252806029.1">
    <property type="nucleotide sequence ID" value="NZ_BAAABM010000054.1"/>
</dbReference>
<organism evidence="3 4">
    <name type="scientific">Actinoallomurus spadix</name>
    <dbReference type="NCBI Taxonomy" id="79912"/>
    <lineage>
        <taxon>Bacteria</taxon>
        <taxon>Bacillati</taxon>
        <taxon>Actinomycetota</taxon>
        <taxon>Actinomycetes</taxon>
        <taxon>Streptosporangiales</taxon>
        <taxon>Thermomonosporaceae</taxon>
        <taxon>Actinoallomurus</taxon>
    </lineage>
</organism>
<feature type="region of interest" description="Disordered" evidence="1">
    <location>
        <begin position="57"/>
        <end position="85"/>
    </location>
</feature>
<dbReference type="Proteomes" id="UP001501822">
    <property type="component" value="Unassembled WGS sequence"/>
</dbReference>
<sequence length="253" mass="27234">MGLPRLPEPFHRVYSPPEAPRAKSRRRRTPGVVAAACVVAALSLAAAAVLVFGRGGARQPAAPARSRPAPTGSRAADAPPSAARPPVFAGLPQACSILPADTVRRLVPTSSPKIDRMGAETAGVCKYSMTEGSRYRAVQVDARAFLPKYMHDQATGMTVWSYEAQWRQAEKDRTADTSALRRIGGLGDAAFERYWIDRDVKIAVGEADVRYRNVILRVQYTEEQPAAGDRAASEQRSLANAVAAARAALTLLR</sequence>
<evidence type="ECO:0000313" key="4">
    <source>
        <dbReference type="Proteomes" id="UP001501822"/>
    </source>
</evidence>
<evidence type="ECO:0000256" key="1">
    <source>
        <dbReference type="SAM" id="MobiDB-lite"/>
    </source>
</evidence>
<keyword evidence="2" id="KW-0472">Membrane</keyword>
<gene>
    <name evidence="3" type="ORF">GCM10010151_59460</name>
</gene>
<comment type="caution">
    <text evidence="3">The sequence shown here is derived from an EMBL/GenBank/DDBJ whole genome shotgun (WGS) entry which is preliminary data.</text>
</comment>
<evidence type="ECO:0000313" key="3">
    <source>
        <dbReference type="EMBL" id="GAA0361567.1"/>
    </source>
</evidence>
<accession>A0ABN0XE31</accession>
<evidence type="ECO:0008006" key="5">
    <source>
        <dbReference type="Google" id="ProtNLM"/>
    </source>
</evidence>
<feature type="region of interest" description="Disordered" evidence="1">
    <location>
        <begin position="1"/>
        <end position="28"/>
    </location>
</feature>
<reference evidence="3 4" key="1">
    <citation type="journal article" date="2019" name="Int. J. Syst. Evol. Microbiol.">
        <title>The Global Catalogue of Microorganisms (GCM) 10K type strain sequencing project: providing services to taxonomists for standard genome sequencing and annotation.</title>
        <authorList>
            <consortium name="The Broad Institute Genomics Platform"/>
            <consortium name="The Broad Institute Genome Sequencing Center for Infectious Disease"/>
            <person name="Wu L."/>
            <person name="Ma J."/>
        </authorList>
    </citation>
    <scope>NUCLEOTIDE SEQUENCE [LARGE SCALE GENOMIC DNA]</scope>
    <source>
        <strain evidence="3 4">JCM 3146</strain>
    </source>
</reference>
<feature type="transmembrane region" description="Helical" evidence="2">
    <location>
        <begin position="31"/>
        <end position="53"/>
    </location>
</feature>
<keyword evidence="4" id="KW-1185">Reference proteome</keyword>
<evidence type="ECO:0000256" key="2">
    <source>
        <dbReference type="SAM" id="Phobius"/>
    </source>
</evidence>
<name>A0ABN0XE31_9ACTN</name>
<proteinExistence type="predicted"/>
<keyword evidence="2" id="KW-1133">Transmembrane helix</keyword>
<protein>
    <recommendedName>
        <fullName evidence="5">DUF3558 domain-containing protein</fullName>
    </recommendedName>
</protein>
<keyword evidence="2" id="KW-0812">Transmembrane</keyword>
<dbReference type="EMBL" id="BAAABM010000054">
    <property type="protein sequence ID" value="GAA0361567.1"/>
    <property type="molecule type" value="Genomic_DNA"/>
</dbReference>